<dbReference type="GO" id="GO:0009737">
    <property type="term" value="P:response to abscisic acid"/>
    <property type="evidence" value="ECO:0000318"/>
    <property type="project" value="GO_Central"/>
</dbReference>
<dbReference type="PANTHER" id="PTHR47067:SF6">
    <property type="entry name" value="PROTEIN WVD2-LIKE 7"/>
    <property type="match status" value="1"/>
</dbReference>
<evidence type="ECO:0000256" key="7">
    <source>
        <dbReference type="SAM" id="MobiDB-lite"/>
    </source>
</evidence>
<keyword evidence="10" id="KW-1185">Reference proteome</keyword>
<feature type="compositionally biased region" description="Basic and acidic residues" evidence="7">
    <location>
        <begin position="357"/>
        <end position="368"/>
    </location>
</feature>
<evidence type="ECO:0000313" key="9">
    <source>
        <dbReference type="EMBL" id="EEF36356.1"/>
    </source>
</evidence>
<dbReference type="Pfam" id="PF06886">
    <property type="entry name" value="TPX2"/>
    <property type="match status" value="1"/>
</dbReference>
<keyword evidence="5" id="KW-0206">Cytoskeleton</keyword>
<feature type="region of interest" description="Disordered" evidence="7">
    <location>
        <begin position="479"/>
        <end position="509"/>
    </location>
</feature>
<evidence type="ECO:0000256" key="3">
    <source>
        <dbReference type="ARBA" id="ARBA00022490"/>
    </source>
</evidence>
<feature type="compositionally biased region" description="Basic and acidic residues" evidence="7">
    <location>
        <begin position="307"/>
        <end position="325"/>
    </location>
</feature>
<evidence type="ECO:0000256" key="4">
    <source>
        <dbReference type="ARBA" id="ARBA00022701"/>
    </source>
</evidence>
<evidence type="ECO:0000256" key="2">
    <source>
        <dbReference type="ARBA" id="ARBA00005885"/>
    </source>
</evidence>
<dbReference type="OrthoDB" id="758458at2759"/>
<feature type="coiled-coil region" evidence="6">
    <location>
        <begin position="422"/>
        <end position="452"/>
    </location>
</feature>
<gene>
    <name evidence="9" type="ORF">RCOM_0843010</name>
</gene>
<feature type="compositionally biased region" description="Polar residues" evidence="7">
    <location>
        <begin position="283"/>
        <end position="299"/>
    </location>
</feature>
<protein>
    <recommendedName>
        <fullName evidence="8">TPX2 C-terminal domain-containing protein</fullName>
    </recommendedName>
</protein>
<evidence type="ECO:0000256" key="5">
    <source>
        <dbReference type="ARBA" id="ARBA00023212"/>
    </source>
</evidence>
<reference evidence="10" key="1">
    <citation type="journal article" date="2010" name="Nat. Biotechnol.">
        <title>Draft genome sequence of the oilseed species Ricinus communis.</title>
        <authorList>
            <person name="Chan A.P."/>
            <person name="Crabtree J."/>
            <person name="Zhao Q."/>
            <person name="Lorenzi H."/>
            <person name="Orvis J."/>
            <person name="Puiu D."/>
            <person name="Melake-Berhan A."/>
            <person name="Jones K.M."/>
            <person name="Redman J."/>
            <person name="Chen G."/>
            <person name="Cahoon E.B."/>
            <person name="Gedil M."/>
            <person name="Stanke M."/>
            <person name="Haas B.J."/>
            <person name="Wortman J.R."/>
            <person name="Fraser-Liggett C.M."/>
            <person name="Ravel J."/>
            <person name="Rabinowicz P.D."/>
        </authorList>
    </citation>
    <scope>NUCLEOTIDE SEQUENCE [LARGE SCALE GENOMIC DNA]</scope>
    <source>
        <strain evidence="10">cv. Hale</strain>
    </source>
</reference>
<dbReference type="InParanoid" id="B9SJ47"/>
<dbReference type="KEGG" id="rcu:8258187"/>
<evidence type="ECO:0000256" key="6">
    <source>
        <dbReference type="SAM" id="Coils"/>
    </source>
</evidence>
<feature type="compositionally biased region" description="Polar residues" evidence="7">
    <location>
        <begin position="347"/>
        <end position="356"/>
    </location>
</feature>
<evidence type="ECO:0000313" key="10">
    <source>
        <dbReference type="Proteomes" id="UP000008311"/>
    </source>
</evidence>
<feature type="region of interest" description="Disordered" evidence="7">
    <location>
        <begin position="226"/>
        <end position="254"/>
    </location>
</feature>
<keyword evidence="6" id="KW-0175">Coiled coil</keyword>
<evidence type="ECO:0000259" key="8">
    <source>
        <dbReference type="Pfam" id="PF06886"/>
    </source>
</evidence>
<evidence type="ECO:0000256" key="1">
    <source>
        <dbReference type="ARBA" id="ARBA00004245"/>
    </source>
</evidence>
<proteinExistence type="inferred from homology"/>
<feature type="region of interest" description="Disordered" evidence="7">
    <location>
        <begin position="273"/>
        <end position="397"/>
    </location>
</feature>
<dbReference type="GO" id="GO:0055028">
    <property type="term" value="C:cortical microtubule"/>
    <property type="evidence" value="ECO:0000318"/>
    <property type="project" value="GO_Central"/>
</dbReference>
<sequence>MAGEFEEPYSISFQTDSLHSGSISFGRFESENLSWERRSSFSHNRYLEEVEKYSKPGSVTEKKAYFEAHFKKKGMRLPGSFEGQTGGEYRSDNDVFENIGHKDEEDMNGSSNYDQFDDGVLENLEYTEFDDQYEGGQFAHANDASSQYAHFDESPESSEYRGECELMACEREGAGILSSESQREGALVKANVLVEGVLENIIHLEGHESETGFESIDIPEMGIKENLDNDSAASSDKSPRPIDPSPESKTSGIDTTIAVNQHTLSPKLVATMGSKHVKPKLKSQVNVNRVQKGNCNDSLKTFAKKQTRGESERESPLRMKSEKHSPQAAIPTRRVLPRTPKGEDSESCTSRSSLANKSEKEPKPKKGVESQTYGSRKVEPRVHQSINRVKQTVSSAKPDTRTFTAAFSFKSDERAERRKEFYMKLEEKLHAKEAEMNQIQAKTQEKTEAEIKQLRKSLNFKAMPMPSFYHTTAVSPASIGNKATSSKTKPAKIQQKSTSPGSGAATRSQLLPKAGTGHAVSAGEPVKTIGATVYLAKAESHATETSEAGETLPLNNSTPHPEAVMKNGESSRDAEKDKYSYLERHRASENGTVLKDQRAEGKPKIGNRRNSSQMVRKSNKGVGIGSNSGMGRVAVGVAS</sequence>
<keyword evidence="3" id="KW-0963">Cytoplasm</keyword>
<dbReference type="InterPro" id="IPR027329">
    <property type="entry name" value="TPX2_C"/>
</dbReference>
<keyword evidence="4" id="KW-0493">Microtubule</keyword>
<feature type="compositionally biased region" description="Polar residues" evidence="7">
    <location>
        <begin position="481"/>
        <end position="509"/>
    </location>
</feature>
<feature type="compositionally biased region" description="Basic and acidic residues" evidence="7">
    <location>
        <begin position="569"/>
        <end position="588"/>
    </location>
</feature>
<dbReference type="AlphaFoldDB" id="B9SJ47"/>
<comment type="subcellular location">
    <subcellularLocation>
        <location evidence="1">Cytoplasm</location>
        <location evidence="1">Cytoskeleton</location>
    </subcellularLocation>
</comment>
<dbReference type="FunCoup" id="B9SJ47">
    <property type="interactions" value="56"/>
</dbReference>
<comment type="similarity">
    <text evidence="2">Belongs to the TPX2 family.</text>
</comment>
<organism evidence="9 10">
    <name type="scientific">Ricinus communis</name>
    <name type="common">Castor bean</name>
    <dbReference type="NCBI Taxonomy" id="3988"/>
    <lineage>
        <taxon>Eukaryota</taxon>
        <taxon>Viridiplantae</taxon>
        <taxon>Streptophyta</taxon>
        <taxon>Embryophyta</taxon>
        <taxon>Tracheophyta</taxon>
        <taxon>Spermatophyta</taxon>
        <taxon>Magnoliopsida</taxon>
        <taxon>eudicotyledons</taxon>
        <taxon>Gunneridae</taxon>
        <taxon>Pentapetalae</taxon>
        <taxon>rosids</taxon>
        <taxon>fabids</taxon>
        <taxon>Malpighiales</taxon>
        <taxon>Euphorbiaceae</taxon>
        <taxon>Acalyphoideae</taxon>
        <taxon>Acalypheae</taxon>
        <taxon>Ricinus</taxon>
    </lineage>
</organism>
<feature type="domain" description="TPX2 C-terminal" evidence="8">
    <location>
        <begin position="407"/>
        <end position="473"/>
    </location>
</feature>
<dbReference type="STRING" id="3988.B9SJ47"/>
<feature type="compositionally biased region" description="Polar residues" evidence="7">
    <location>
        <begin position="384"/>
        <end position="397"/>
    </location>
</feature>
<dbReference type="PANTHER" id="PTHR47067">
    <property type="entry name" value="TPX2 (TARGETING PROTEIN FOR XKLP2) PROTEIN FAMILY-RELATED"/>
    <property type="match status" value="1"/>
</dbReference>
<dbReference type="Proteomes" id="UP000008311">
    <property type="component" value="Unassembled WGS sequence"/>
</dbReference>
<dbReference type="EMBL" id="EQ973979">
    <property type="protein sequence ID" value="EEF36356.1"/>
    <property type="molecule type" value="Genomic_DNA"/>
</dbReference>
<dbReference type="eggNOG" id="ENOG502QQEQ">
    <property type="taxonomic scope" value="Eukaryota"/>
</dbReference>
<name>B9SJ47_RICCO</name>
<dbReference type="InterPro" id="IPR044216">
    <property type="entry name" value="WDL7"/>
</dbReference>
<accession>B9SJ47</accession>
<feature type="region of interest" description="Disordered" evidence="7">
    <location>
        <begin position="540"/>
        <end position="639"/>
    </location>
</feature>
<feature type="compositionally biased region" description="Polar residues" evidence="7">
    <location>
        <begin position="545"/>
        <end position="559"/>
    </location>
</feature>